<sequence>MKFELFSTVLLVHDLPQSGFCKGDVGTIIEHIHGTNGKPDGYILEFFDTEGQTIDVVPVLESDIMYPHAKMIVNYRDLENVA</sequence>
<dbReference type="AlphaFoldDB" id="A0A369ICM1"/>
<dbReference type="InterPro" id="IPR032568">
    <property type="entry name" value="DUF4926"/>
</dbReference>
<evidence type="ECO:0000313" key="2">
    <source>
        <dbReference type="Proteomes" id="UP000253141"/>
    </source>
</evidence>
<gene>
    <name evidence="1" type="ORF">DVG78_14910</name>
</gene>
<dbReference type="Pfam" id="PF16277">
    <property type="entry name" value="DUF4926"/>
    <property type="match status" value="1"/>
</dbReference>
<dbReference type="EMBL" id="QPIW01000011">
    <property type="protein sequence ID" value="RDB05243.1"/>
    <property type="molecule type" value="Genomic_DNA"/>
</dbReference>
<name>A0A369ICM1_9BACT</name>
<proteinExistence type="predicted"/>
<protein>
    <submittedName>
        <fullName evidence="1">DUF4926 domain-containing protein</fullName>
    </submittedName>
</protein>
<comment type="caution">
    <text evidence="1">The sequence shown here is derived from an EMBL/GenBank/DDBJ whole genome shotgun (WGS) entry which is preliminary data.</text>
</comment>
<dbReference type="Proteomes" id="UP000253141">
    <property type="component" value="Unassembled WGS sequence"/>
</dbReference>
<dbReference type="OrthoDB" id="963242at2"/>
<accession>A0A369ICM1</accession>
<keyword evidence="2" id="KW-1185">Reference proteome</keyword>
<organism evidence="1 2">
    <name type="scientific">Runella aurantiaca</name>
    <dbReference type="NCBI Taxonomy" id="2282308"/>
    <lineage>
        <taxon>Bacteria</taxon>
        <taxon>Pseudomonadati</taxon>
        <taxon>Bacteroidota</taxon>
        <taxon>Cytophagia</taxon>
        <taxon>Cytophagales</taxon>
        <taxon>Spirosomataceae</taxon>
        <taxon>Runella</taxon>
    </lineage>
</organism>
<reference evidence="1 2" key="1">
    <citation type="submission" date="2018-07" db="EMBL/GenBank/DDBJ databases">
        <title>Genome analysis of Runella aurantiaca.</title>
        <authorList>
            <person name="Yang X."/>
        </authorList>
    </citation>
    <scope>NUCLEOTIDE SEQUENCE [LARGE SCALE GENOMIC DNA]</scope>
    <source>
        <strain evidence="1 2">YX9</strain>
    </source>
</reference>
<dbReference type="RefSeq" id="WP_114461936.1">
    <property type="nucleotide sequence ID" value="NZ_QPIW01000011.1"/>
</dbReference>
<evidence type="ECO:0000313" key="1">
    <source>
        <dbReference type="EMBL" id="RDB05243.1"/>
    </source>
</evidence>